<evidence type="ECO:0000259" key="2">
    <source>
        <dbReference type="PROSITE" id="PS50887"/>
    </source>
</evidence>
<comment type="caution">
    <text evidence="3">The sequence shown here is derived from an EMBL/GenBank/DDBJ whole genome shotgun (WGS) entry which is preliminary data.</text>
</comment>
<dbReference type="PANTHER" id="PTHR44757">
    <property type="entry name" value="DIGUANYLATE CYCLASE DGCP"/>
    <property type="match status" value="1"/>
</dbReference>
<dbReference type="Gene3D" id="3.20.20.450">
    <property type="entry name" value="EAL domain"/>
    <property type="match status" value="1"/>
</dbReference>
<dbReference type="CDD" id="cd01948">
    <property type="entry name" value="EAL"/>
    <property type="match status" value="1"/>
</dbReference>
<dbReference type="OrthoDB" id="9813903at2"/>
<name>A0A3S2V000_9BURK</name>
<keyword evidence="4" id="KW-1185">Reference proteome</keyword>
<evidence type="ECO:0000259" key="1">
    <source>
        <dbReference type="PROSITE" id="PS50883"/>
    </source>
</evidence>
<organism evidence="3 4">
    <name type="scientific">Inhella crocodyli</name>
    <dbReference type="NCBI Taxonomy" id="2499851"/>
    <lineage>
        <taxon>Bacteria</taxon>
        <taxon>Pseudomonadati</taxon>
        <taxon>Pseudomonadota</taxon>
        <taxon>Betaproteobacteria</taxon>
        <taxon>Burkholderiales</taxon>
        <taxon>Sphaerotilaceae</taxon>
        <taxon>Inhella</taxon>
    </lineage>
</organism>
<dbReference type="Gene3D" id="3.30.70.270">
    <property type="match status" value="1"/>
</dbReference>
<dbReference type="InterPro" id="IPR029016">
    <property type="entry name" value="GAF-like_dom_sf"/>
</dbReference>
<dbReference type="PIRSF" id="PIRSF005925">
    <property type="entry name" value="Dos"/>
    <property type="match status" value="1"/>
</dbReference>
<evidence type="ECO:0000313" key="3">
    <source>
        <dbReference type="EMBL" id="RVT84947.1"/>
    </source>
</evidence>
<dbReference type="SUPFAM" id="SSF141868">
    <property type="entry name" value="EAL domain-like"/>
    <property type="match status" value="1"/>
</dbReference>
<accession>A0A3S2V000</accession>
<protein>
    <submittedName>
        <fullName evidence="3">EAL domain-containing protein</fullName>
    </submittedName>
</protein>
<dbReference type="InterPro" id="IPR052155">
    <property type="entry name" value="Biofilm_reg_signaling"/>
</dbReference>
<dbReference type="InterPro" id="IPR012226">
    <property type="entry name" value="Diguanyl_cyclase/Pdiesterase"/>
</dbReference>
<dbReference type="SMART" id="SM00267">
    <property type="entry name" value="GGDEF"/>
    <property type="match status" value="1"/>
</dbReference>
<dbReference type="Pfam" id="PF13185">
    <property type="entry name" value="GAF_2"/>
    <property type="match status" value="1"/>
</dbReference>
<dbReference type="InterPro" id="IPR029787">
    <property type="entry name" value="Nucleotide_cyclase"/>
</dbReference>
<proteinExistence type="predicted"/>
<dbReference type="InterPro" id="IPR000160">
    <property type="entry name" value="GGDEF_dom"/>
</dbReference>
<dbReference type="SMART" id="SM00052">
    <property type="entry name" value="EAL"/>
    <property type="match status" value="1"/>
</dbReference>
<dbReference type="AlphaFoldDB" id="A0A3S2V000"/>
<dbReference type="Gene3D" id="3.30.450.40">
    <property type="match status" value="1"/>
</dbReference>
<dbReference type="FunFam" id="3.20.20.450:FF:000001">
    <property type="entry name" value="Cyclic di-GMP phosphodiesterase yahA"/>
    <property type="match status" value="1"/>
</dbReference>
<dbReference type="NCBIfam" id="TIGR00254">
    <property type="entry name" value="GGDEF"/>
    <property type="match status" value="1"/>
</dbReference>
<dbReference type="SUPFAM" id="SSF55781">
    <property type="entry name" value="GAF domain-like"/>
    <property type="match status" value="1"/>
</dbReference>
<dbReference type="PROSITE" id="PS50887">
    <property type="entry name" value="GGDEF"/>
    <property type="match status" value="1"/>
</dbReference>
<dbReference type="Proteomes" id="UP000288587">
    <property type="component" value="Unassembled WGS sequence"/>
</dbReference>
<dbReference type="PANTHER" id="PTHR44757:SF2">
    <property type="entry name" value="BIOFILM ARCHITECTURE MAINTENANCE PROTEIN MBAA"/>
    <property type="match status" value="1"/>
</dbReference>
<dbReference type="InterPro" id="IPR003018">
    <property type="entry name" value="GAF"/>
</dbReference>
<sequence length="712" mass="77303">MPPLERTHHDVGLAWLDAQGRVLRLNASLRAWVGQEGLDPGALPLLQPETWARWVEGEHGPARASVLRRAQGEPLPVTVQADAAPQGEGWVLSVWPRVDVSERAAIDGIQRAVLEAVATARPLPEVMDRLCREVEAVAPGVACTVLAVDEQGRVHPLAAPSLPSAYSAALEGALIGPQAGSCGTAAWRKEPVEVRSIATDPLWAAYKELALGYGLASCWSTPVMLDAERVGATFALYYWQEAAVDPYHRLLVQACTQLCRVALLHHEHETRIERLAYFDPTTGLPNRGLFTRRAEAQLQRLQAAGASAAVLLMDLDRFKAINELQGHAAGNEVLRAVARRLAQSLPGLDTLARLGDDEFVVLLPEADREAATHTADALCAAMDAAWPAVRGHEVRLGMSIGFSLFPDDGHTLESLLKHADLALVQAKAAGRQCARGFTPAMARALEEKSWMEAELRKALAEGGLQLHFQPKVHLRSGALLGAEVLLRWPCPGRGWIPPDRFIPLAEECGLVNAIDAWVLRAACAQWAAWRDQGLAVPGLAVNVSPSRFVHDDVVADVQAALTQHALPPEGLTLEVTERLMLDEAQDRRAVSQLSALRAMGVGVSIDDFGTGYSSLSYLRRLPVSELKLDRSFVSRLDSDTDDRSLTRAIVSIAEAMELNLVAEGLETVAQAERLRQLGCEVAQGYWLSRPLSAEAFAVWCEAVRDGRWNLPG</sequence>
<dbReference type="InterPro" id="IPR001633">
    <property type="entry name" value="EAL_dom"/>
</dbReference>
<dbReference type="SUPFAM" id="SSF55073">
    <property type="entry name" value="Nucleotide cyclase"/>
    <property type="match status" value="1"/>
</dbReference>
<feature type="domain" description="GGDEF" evidence="2">
    <location>
        <begin position="306"/>
        <end position="439"/>
    </location>
</feature>
<gene>
    <name evidence="3" type="ORF">EOD73_12570</name>
</gene>
<feature type="domain" description="EAL" evidence="1">
    <location>
        <begin position="448"/>
        <end position="704"/>
    </location>
</feature>
<evidence type="ECO:0000313" key="4">
    <source>
        <dbReference type="Proteomes" id="UP000288587"/>
    </source>
</evidence>
<dbReference type="InterPro" id="IPR043128">
    <property type="entry name" value="Rev_trsase/Diguanyl_cyclase"/>
</dbReference>
<dbReference type="RefSeq" id="WP_127683350.1">
    <property type="nucleotide sequence ID" value="NZ_SACM01000003.1"/>
</dbReference>
<dbReference type="EMBL" id="SACM01000003">
    <property type="protein sequence ID" value="RVT84947.1"/>
    <property type="molecule type" value="Genomic_DNA"/>
</dbReference>
<dbReference type="Pfam" id="PF00990">
    <property type="entry name" value="GGDEF"/>
    <property type="match status" value="1"/>
</dbReference>
<dbReference type="PROSITE" id="PS50883">
    <property type="entry name" value="EAL"/>
    <property type="match status" value="1"/>
</dbReference>
<dbReference type="Pfam" id="PF00563">
    <property type="entry name" value="EAL"/>
    <property type="match status" value="1"/>
</dbReference>
<reference evidence="3 4" key="1">
    <citation type="submission" date="2019-01" db="EMBL/GenBank/DDBJ databases">
        <authorList>
            <person name="Chen W.-M."/>
        </authorList>
    </citation>
    <scope>NUCLEOTIDE SEQUENCE [LARGE SCALE GENOMIC DNA]</scope>
    <source>
        <strain evidence="3 4">CCP-18</strain>
    </source>
</reference>
<dbReference type="InterPro" id="IPR035919">
    <property type="entry name" value="EAL_sf"/>
</dbReference>
<dbReference type="CDD" id="cd01949">
    <property type="entry name" value="GGDEF"/>
    <property type="match status" value="1"/>
</dbReference>